<feature type="domain" description="Endonuclease/exonuclease/phosphatase" evidence="2">
    <location>
        <begin position="434"/>
        <end position="509"/>
    </location>
</feature>
<gene>
    <name evidence="3" type="ORF">HPB52_009168</name>
</gene>
<sequence>MEPQAIASTRPPAAGTSTTTLVEDMDLAGPSTSKAQGNMPTASQPEAFERTTSEDDGHTVLTLRQKKQQARAKKQGQKRPEEEKTKEAQPRPRRRKGVKLPPLPKDDFKIVIRPHQGLPLRSITTPEMAAAVTAACQHTVTGEHFLLRIKPGSNIAIISTSQQEVAERLRRITALTINGRTHAVNVYAATGEEALMGVIHGISSRTPAETLMANLRVRTQGVEIIQARMMGETKSAKITFCGPTLPRFVYYCGGELACHPYRATVQVCKTCCSKGHRTDVCPQPDARVCRICGTRDPTDGHACVPSCGGEHVTGDRSCTQRLKQPRAPARQPRKRPPSPKHEEESELSDDGKPRSASRHSTPTRHDRNAARACSKSPPPRRRRSRSKSKKRTTNSPRRKAEESQTPITATTEPVGQQKQAPPAIVPRGRPKNIVANVYSSPRERKADFTPIISHAMNSATRGDRVILLGDFNAWHTEWGYKRDSAKGTSLLKATQAHDLILVTQPDWETAWLEARLLTYVSKFRECQTDVQDLNTIKDWTTYLREAADQATKRIQTTPKNPAIDNHLLHLWEARRSLTKRWKKQRHNRKLRERIAQLTEAANAHIAFARLSTSFASDVLPVTIKGGVCHAGQAQSLTAESDLPLTCQVQSLRDSVW</sequence>
<name>A0A9D4PHV9_RHISA</name>
<evidence type="ECO:0000313" key="4">
    <source>
        <dbReference type="Proteomes" id="UP000821837"/>
    </source>
</evidence>
<reference evidence="3" key="1">
    <citation type="journal article" date="2020" name="Cell">
        <title>Large-Scale Comparative Analyses of Tick Genomes Elucidate Their Genetic Diversity and Vector Capacities.</title>
        <authorList>
            <consortium name="Tick Genome and Microbiome Consortium (TIGMIC)"/>
            <person name="Jia N."/>
            <person name="Wang J."/>
            <person name="Shi W."/>
            <person name="Du L."/>
            <person name="Sun Y."/>
            <person name="Zhan W."/>
            <person name="Jiang J.F."/>
            <person name="Wang Q."/>
            <person name="Zhang B."/>
            <person name="Ji P."/>
            <person name="Bell-Sakyi L."/>
            <person name="Cui X.M."/>
            <person name="Yuan T.T."/>
            <person name="Jiang B.G."/>
            <person name="Yang W.F."/>
            <person name="Lam T.T."/>
            <person name="Chang Q.C."/>
            <person name="Ding S.J."/>
            <person name="Wang X.J."/>
            <person name="Zhu J.G."/>
            <person name="Ruan X.D."/>
            <person name="Zhao L."/>
            <person name="Wei J.T."/>
            <person name="Ye R.Z."/>
            <person name="Que T.C."/>
            <person name="Du C.H."/>
            <person name="Zhou Y.H."/>
            <person name="Cheng J.X."/>
            <person name="Dai P.F."/>
            <person name="Guo W.B."/>
            <person name="Han X.H."/>
            <person name="Huang E.J."/>
            <person name="Li L.F."/>
            <person name="Wei W."/>
            <person name="Gao Y.C."/>
            <person name="Liu J.Z."/>
            <person name="Shao H.Z."/>
            <person name="Wang X."/>
            <person name="Wang C.C."/>
            <person name="Yang T.C."/>
            <person name="Huo Q.B."/>
            <person name="Li W."/>
            <person name="Chen H.Y."/>
            <person name="Chen S.E."/>
            <person name="Zhou L.G."/>
            <person name="Ni X.B."/>
            <person name="Tian J.H."/>
            <person name="Sheng Y."/>
            <person name="Liu T."/>
            <person name="Pan Y.S."/>
            <person name="Xia L.Y."/>
            <person name="Li J."/>
            <person name="Zhao F."/>
            <person name="Cao W.C."/>
        </authorList>
    </citation>
    <scope>NUCLEOTIDE SEQUENCE</scope>
    <source>
        <strain evidence="3">Rsan-2018</strain>
    </source>
</reference>
<feature type="region of interest" description="Disordered" evidence="1">
    <location>
        <begin position="1"/>
        <end position="105"/>
    </location>
</feature>
<feature type="compositionally biased region" description="Polar residues" evidence="1">
    <location>
        <begin position="30"/>
        <end position="44"/>
    </location>
</feature>
<feature type="compositionally biased region" description="Polar residues" evidence="1">
    <location>
        <begin position="403"/>
        <end position="419"/>
    </location>
</feature>
<feature type="compositionally biased region" description="Basic and acidic residues" evidence="1">
    <location>
        <begin position="78"/>
        <end position="90"/>
    </location>
</feature>
<dbReference type="InterPro" id="IPR036691">
    <property type="entry name" value="Endo/exonu/phosph_ase_sf"/>
</dbReference>
<dbReference type="SUPFAM" id="SSF56219">
    <property type="entry name" value="DNase I-like"/>
    <property type="match status" value="1"/>
</dbReference>
<feature type="compositionally biased region" description="Basic and acidic residues" evidence="1">
    <location>
        <begin position="47"/>
        <end position="58"/>
    </location>
</feature>
<evidence type="ECO:0000313" key="3">
    <source>
        <dbReference type="EMBL" id="KAH7943512.1"/>
    </source>
</evidence>
<keyword evidence="4" id="KW-1185">Reference proteome</keyword>
<feature type="compositionally biased region" description="Basic and acidic residues" evidence="1">
    <location>
        <begin position="339"/>
        <end position="353"/>
    </location>
</feature>
<dbReference type="EMBL" id="JABSTV010001253">
    <property type="protein sequence ID" value="KAH7943512.1"/>
    <property type="molecule type" value="Genomic_DNA"/>
</dbReference>
<dbReference type="GO" id="GO:0003824">
    <property type="term" value="F:catalytic activity"/>
    <property type="evidence" value="ECO:0007669"/>
    <property type="project" value="InterPro"/>
</dbReference>
<evidence type="ECO:0000259" key="2">
    <source>
        <dbReference type="Pfam" id="PF14529"/>
    </source>
</evidence>
<organism evidence="3 4">
    <name type="scientific">Rhipicephalus sanguineus</name>
    <name type="common">Brown dog tick</name>
    <name type="synonym">Ixodes sanguineus</name>
    <dbReference type="NCBI Taxonomy" id="34632"/>
    <lineage>
        <taxon>Eukaryota</taxon>
        <taxon>Metazoa</taxon>
        <taxon>Ecdysozoa</taxon>
        <taxon>Arthropoda</taxon>
        <taxon>Chelicerata</taxon>
        <taxon>Arachnida</taxon>
        <taxon>Acari</taxon>
        <taxon>Parasitiformes</taxon>
        <taxon>Ixodida</taxon>
        <taxon>Ixodoidea</taxon>
        <taxon>Ixodidae</taxon>
        <taxon>Rhipicephalinae</taxon>
        <taxon>Rhipicephalus</taxon>
        <taxon>Rhipicephalus</taxon>
    </lineage>
</organism>
<dbReference type="AlphaFoldDB" id="A0A9D4PHV9"/>
<evidence type="ECO:0000256" key="1">
    <source>
        <dbReference type="SAM" id="MobiDB-lite"/>
    </source>
</evidence>
<accession>A0A9D4PHV9</accession>
<reference evidence="3" key="2">
    <citation type="submission" date="2021-09" db="EMBL/GenBank/DDBJ databases">
        <authorList>
            <person name="Jia N."/>
            <person name="Wang J."/>
            <person name="Shi W."/>
            <person name="Du L."/>
            <person name="Sun Y."/>
            <person name="Zhan W."/>
            <person name="Jiang J."/>
            <person name="Wang Q."/>
            <person name="Zhang B."/>
            <person name="Ji P."/>
            <person name="Sakyi L.B."/>
            <person name="Cui X."/>
            <person name="Yuan T."/>
            <person name="Jiang B."/>
            <person name="Yang W."/>
            <person name="Lam T.T.-Y."/>
            <person name="Chang Q."/>
            <person name="Ding S."/>
            <person name="Wang X."/>
            <person name="Zhu J."/>
            <person name="Ruan X."/>
            <person name="Zhao L."/>
            <person name="Wei J."/>
            <person name="Que T."/>
            <person name="Du C."/>
            <person name="Cheng J."/>
            <person name="Dai P."/>
            <person name="Han X."/>
            <person name="Huang E."/>
            <person name="Gao Y."/>
            <person name="Liu J."/>
            <person name="Shao H."/>
            <person name="Ye R."/>
            <person name="Li L."/>
            <person name="Wei W."/>
            <person name="Wang X."/>
            <person name="Wang C."/>
            <person name="Huo Q."/>
            <person name="Li W."/>
            <person name="Guo W."/>
            <person name="Chen H."/>
            <person name="Chen S."/>
            <person name="Zhou L."/>
            <person name="Zhou L."/>
            <person name="Ni X."/>
            <person name="Tian J."/>
            <person name="Zhou Y."/>
            <person name="Sheng Y."/>
            <person name="Liu T."/>
            <person name="Pan Y."/>
            <person name="Xia L."/>
            <person name="Li J."/>
            <person name="Zhao F."/>
            <person name="Cao W."/>
        </authorList>
    </citation>
    <scope>NUCLEOTIDE SEQUENCE</scope>
    <source>
        <strain evidence="3">Rsan-2018</strain>
        <tissue evidence="3">Larvae</tissue>
    </source>
</reference>
<dbReference type="VEuPathDB" id="VectorBase:RSAN_029684"/>
<feature type="compositionally biased region" description="Basic residues" evidence="1">
    <location>
        <begin position="64"/>
        <end position="77"/>
    </location>
</feature>
<protein>
    <recommendedName>
        <fullName evidence="2">Endonuclease/exonuclease/phosphatase domain-containing protein</fullName>
    </recommendedName>
</protein>
<feature type="compositionally biased region" description="Basic residues" evidence="1">
    <location>
        <begin position="378"/>
        <end position="392"/>
    </location>
</feature>
<dbReference type="Proteomes" id="UP000821837">
    <property type="component" value="Unassembled WGS sequence"/>
</dbReference>
<feature type="region of interest" description="Disordered" evidence="1">
    <location>
        <begin position="305"/>
        <end position="431"/>
    </location>
</feature>
<dbReference type="Gene3D" id="3.60.10.10">
    <property type="entry name" value="Endonuclease/exonuclease/phosphatase"/>
    <property type="match status" value="1"/>
</dbReference>
<feature type="compositionally biased region" description="Low complexity" evidence="1">
    <location>
        <begin position="320"/>
        <end position="330"/>
    </location>
</feature>
<proteinExistence type="predicted"/>
<comment type="caution">
    <text evidence="3">The sequence shown here is derived from an EMBL/GenBank/DDBJ whole genome shotgun (WGS) entry which is preliminary data.</text>
</comment>
<dbReference type="Pfam" id="PF14529">
    <property type="entry name" value="Exo_endo_phos_2"/>
    <property type="match status" value="1"/>
</dbReference>
<dbReference type="InterPro" id="IPR005135">
    <property type="entry name" value="Endo/exonuclease/phosphatase"/>
</dbReference>